<keyword evidence="2" id="KW-0812">Transmembrane</keyword>
<feature type="compositionally biased region" description="Polar residues" evidence="1">
    <location>
        <begin position="1"/>
        <end position="13"/>
    </location>
</feature>
<feature type="region of interest" description="Disordered" evidence="1">
    <location>
        <begin position="1"/>
        <end position="22"/>
    </location>
</feature>
<keyword evidence="2" id="KW-1133">Transmembrane helix</keyword>
<protein>
    <submittedName>
        <fullName evidence="3">Uncharacterized protein</fullName>
    </submittedName>
</protein>
<name>A0AAP0KHI7_9MAGN</name>
<keyword evidence="4" id="KW-1185">Reference proteome</keyword>
<organism evidence="3 4">
    <name type="scientific">Stephania japonica</name>
    <dbReference type="NCBI Taxonomy" id="461633"/>
    <lineage>
        <taxon>Eukaryota</taxon>
        <taxon>Viridiplantae</taxon>
        <taxon>Streptophyta</taxon>
        <taxon>Embryophyta</taxon>
        <taxon>Tracheophyta</taxon>
        <taxon>Spermatophyta</taxon>
        <taxon>Magnoliopsida</taxon>
        <taxon>Ranunculales</taxon>
        <taxon>Menispermaceae</taxon>
        <taxon>Menispermoideae</taxon>
        <taxon>Cissampelideae</taxon>
        <taxon>Stephania</taxon>
    </lineage>
</organism>
<dbReference type="Proteomes" id="UP001417504">
    <property type="component" value="Unassembled WGS sequence"/>
</dbReference>
<dbReference type="AlphaFoldDB" id="A0AAP0KHI7"/>
<gene>
    <name evidence="3" type="ORF">Sjap_000193</name>
</gene>
<proteinExistence type="predicted"/>
<keyword evidence="2" id="KW-0472">Membrane</keyword>
<feature type="transmembrane region" description="Helical" evidence="2">
    <location>
        <begin position="184"/>
        <end position="202"/>
    </location>
</feature>
<sequence length="234" mass="25181">MGLSSLETASGSHRSPHRSQGCPLSLSRSLPLSVSLVFSLFPSLSPHCFIFFELCGGGDDRRQVRGPTSPYTRTSTVPEPQYAAVLWSSVIYCVCITVGLMEVCTTKEVFCRNGLVRVNARRTVGAPMVPEHTPLRGIGVETAPRGGAATGPLGLEVVGDPTKPRLGSNSPPEWSTTVRRAQTFGISCYVHFMSVMLLLAGIRCRGRRRHCAIMTGMSGTKLSPCLCLTTLRVA</sequence>
<reference evidence="3 4" key="1">
    <citation type="submission" date="2024-01" db="EMBL/GenBank/DDBJ databases">
        <title>Genome assemblies of Stephania.</title>
        <authorList>
            <person name="Yang L."/>
        </authorList>
    </citation>
    <scope>NUCLEOTIDE SEQUENCE [LARGE SCALE GENOMIC DNA]</scope>
    <source>
        <strain evidence="3">QJT</strain>
        <tissue evidence="3">Leaf</tissue>
    </source>
</reference>
<evidence type="ECO:0000313" key="3">
    <source>
        <dbReference type="EMBL" id="KAK9152713.1"/>
    </source>
</evidence>
<evidence type="ECO:0000256" key="2">
    <source>
        <dbReference type="SAM" id="Phobius"/>
    </source>
</evidence>
<comment type="caution">
    <text evidence="3">The sequence shown here is derived from an EMBL/GenBank/DDBJ whole genome shotgun (WGS) entry which is preliminary data.</text>
</comment>
<evidence type="ECO:0000256" key="1">
    <source>
        <dbReference type="SAM" id="MobiDB-lite"/>
    </source>
</evidence>
<accession>A0AAP0KHI7</accession>
<evidence type="ECO:0000313" key="4">
    <source>
        <dbReference type="Proteomes" id="UP001417504"/>
    </source>
</evidence>
<dbReference type="EMBL" id="JBBNAE010000001">
    <property type="protein sequence ID" value="KAK9152713.1"/>
    <property type="molecule type" value="Genomic_DNA"/>
</dbReference>